<comment type="caution">
    <text evidence="2">The sequence shown here is derived from an EMBL/GenBank/DDBJ whole genome shotgun (WGS) entry which is preliminary data.</text>
</comment>
<proteinExistence type="predicted"/>
<dbReference type="EMBL" id="WODA01000025">
    <property type="protein sequence ID" value="MUN08308.1"/>
    <property type="molecule type" value="Genomic_DNA"/>
</dbReference>
<protein>
    <submittedName>
        <fullName evidence="2">Uncharacterized protein</fullName>
    </submittedName>
</protein>
<feature type="signal peptide" evidence="1">
    <location>
        <begin position="1"/>
        <end position="29"/>
    </location>
</feature>
<evidence type="ECO:0000313" key="3">
    <source>
        <dbReference type="Proteomes" id="UP000480122"/>
    </source>
</evidence>
<keyword evidence="1" id="KW-0732">Signal</keyword>
<dbReference type="OrthoDB" id="5126410at2"/>
<feature type="chain" id="PRO_5028836120" evidence="1">
    <location>
        <begin position="30"/>
        <end position="77"/>
    </location>
</feature>
<reference evidence="2 3" key="1">
    <citation type="submission" date="2019-11" db="EMBL/GenBank/DDBJ databases">
        <title>Agromyces kandeliae sp. nov., isolated from mangrove soil.</title>
        <authorList>
            <person name="Wang R."/>
        </authorList>
    </citation>
    <scope>NUCLEOTIDE SEQUENCE [LARGE SCALE GENOMIC DNA]</scope>
    <source>
        <strain evidence="2 3">JCM 11431</strain>
    </source>
</reference>
<evidence type="ECO:0000256" key="1">
    <source>
        <dbReference type="SAM" id="SignalP"/>
    </source>
</evidence>
<dbReference type="Proteomes" id="UP000480122">
    <property type="component" value="Unassembled WGS sequence"/>
</dbReference>
<name>A0A7C9HJ37_9MICO</name>
<organism evidence="2 3">
    <name type="scientific">Agromyces luteolus</name>
    <dbReference type="NCBI Taxonomy" id="88373"/>
    <lineage>
        <taxon>Bacteria</taxon>
        <taxon>Bacillati</taxon>
        <taxon>Actinomycetota</taxon>
        <taxon>Actinomycetes</taxon>
        <taxon>Micrococcales</taxon>
        <taxon>Microbacteriaceae</taxon>
        <taxon>Agromyces</taxon>
    </lineage>
</organism>
<keyword evidence="3" id="KW-1185">Reference proteome</keyword>
<dbReference type="AlphaFoldDB" id="A0A7C9HJ37"/>
<evidence type="ECO:0000313" key="2">
    <source>
        <dbReference type="EMBL" id="MUN08308.1"/>
    </source>
</evidence>
<sequence>MRTTTLTASALLFAGTALVATIAATPANARPEPAPGPTAVLQTTGPCLLERVGTQFVRCDDLTGAGAPAPSHIPEQS</sequence>
<gene>
    <name evidence="2" type="ORF">GLX25_14415</name>
</gene>
<accession>A0A7C9HJ37</accession>
<dbReference type="RefSeq" id="WP_155843197.1">
    <property type="nucleotide sequence ID" value="NZ_BAAAIA010000008.1"/>
</dbReference>